<protein>
    <submittedName>
        <fullName evidence="1">Adenylyl-sulfate kinase</fullName>
        <ecNumber evidence="1">2.7.1.25</ecNumber>
    </submittedName>
</protein>
<evidence type="ECO:0000313" key="1">
    <source>
        <dbReference type="EMBL" id="MFM9330379.1"/>
    </source>
</evidence>
<dbReference type="Proteomes" id="UP001631969">
    <property type="component" value="Unassembled WGS sequence"/>
</dbReference>
<dbReference type="EC" id="2.7.1.25" evidence="1"/>
<keyword evidence="1" id="KW-0808">Transferase</keyword>
<keyword evidence="2" id="KW-1185">Reference proteome</keyword>
<comment type="caution">
    <text evidence="1">The sequence shown here is derived from an EMBL/GenBank/DDBJ whole genome shotgun (WGS) entry which is preliminary data.</text>
</comment>
<organism evidence="1 2">
    <name type="scientific">Paenibacillus mesotrionivorans</name>
    <dbReference type="NCBI Taxonomy" id="3160968"/>
    <lineage>
        <taxon>Bacteria</taxon>
        <taxon>Bacillati</taxon>
        <taxon>Bacillota</taxon>
        <taxon>Bacilli</taxon>
        <taxon>Bacillales</taxon>
        <taxon>Paenibacillaceae</taxon>
        <taxon>Paenibacillus</taxon>
    </lineage>
</organism>
<evidence type="ECO:0000313" key="2">
    <source>
        <dbReference type="Proteomes" id="UP001631969"/>
    </source>
</evidence>
<accession>A0ACC7P033</accession>
<gene>
    <name evidence="1" type="primary">cysC</name>
    <name evidence="1" type="ORF">ACI1P1_18935</name>
</gene>
<sequence>MLRKQQGWTLWMTGLPSAGKTTTANALTEKLEELGCAVECLDGDKLRQHIGSGLGFTREDRMENVRRAVYVCGLLNRHGVNAVVAMISPYAEMRAYARSQLTNFMEVHIDCTISECERRDVKGLYAKARRGEIPLFTGVSDVYERPENPELALHTDGSEVGDNVRLLLEMLQTRGYAAAPSVFGV</sequence>
<dbReference type="EMBL" id="JBJURJ010000013">
    <property type="protein sequence ID" value="MFM9330379.1"/>
    <property type="molecule type" value="Genomic_DNA"/>
</dbReference>
<proteinExistence type="predicted"/>
<reference evidence="1" key="1">
    <citation type="submission" date="2024-12" db="EMBL/GenBank/DDBJ databases">
        <authorList>
            <person name="Wu N."/>
        </authorList>
    </citation>
    <scope>NUCLEOTIDE SEQUENCE</scope>
    <source>
        <strain evidence="1">P15</strain>
    </source>
</reference>
<name>A0ACC7P033_9BACL</name>
<keyword evidence="1" id="KW-0418">Kinase</keyword>